<dbReference type="Gene3D" id="3.10.180.10">
    <property type="entry name" value="2,3-Dihydroxybiphenyl 1,2-Dioxygenase, domain 1"/>
    <property type="match status" value="1"/>
</dbReference>
<dbReference type="Pfam" id="PF00903">
    <property type="entry name" value="Glyoxalase"/>
    <property type="match status" value="1"/>
</dbReference>
<name>A0ABW4L9T7_9MICO</name>
<proteinExistence type="predicted"/>
<organism evidence="2 3">
    <name type="scientific">Georgenia deserti</name>
    <dbReference type="NCBI Taxonomy" id="2093781"/>
    <lineage>
        <taxon>Bacteria</taxon>
        <taxon>Bacillati</taxon>
        <taxon>Actinomycetota</taxon>
        <taxon>Actinomycetes</taxon>
        <taxon>Micrococcales</taxon>
        <taxon>Bogoriellaceae</taxon>
        <taxon>Georgenia</taxon>
    </lineage>
</organism>
<accession>A0ABW4L9T7</accession>
<dbReference type="InterPro" id="IPR004360">
    <property type="entry name" value="Glyas_Fos-R_dOase_dom"/>
</dbReference>
<dbReference type="Proteomes" id="UP001597277">
    <property type="component" value="Unassembled WGS sequence"/>
</dbReference>
<evidence type="ECO:0000313" key="3">
    <source>
        <dbReference type="Proteomes" id="UP001597277"/>
    </source>
</evidence>
<evidence type="ECO:0000259" key="1">
    <source>
        <dbReference type="Pfam" id="PF00903"/>
    </source>
</evidence>
<dbReference type="InterPro" id="IPR029068">
    <property type="entry name" value="Glyas_Bleomycin-R_OHBP_Dase"/>
</dbReference>
<comment type="caution">
    <text evidence="2">The sequence shown here is derived from an EMBL/GenBank/DDBJ whole genome shotgun (WGS) entry which is preliminary data.</text>
</comment>
<sequence length="130" mass="14296">MLRGLTTQTHYVDDVPAAIAWYREVLGIDPYFLRPSADEPAYGEFRIGPDEDELGFIDRRFAPPGRDTAGGGPSTTYWHVDDVAADRLVALGATELEPVVEREAGFVTAVALDPFGNAVGLMHSPHWLRQ</sequence>
<dbReference type="SUPFAM" id="SSF54593">
    <property type="entry name" value="Glyoxalase/Bleomycin resistance protein/Dihydroxybiphenyl dioxygenase"/>
    <property type="match status" value="1"/>
</dbReference>
<gene>
    <name evidence="2" type="ORF">ACFSE6_16470</name>
</gene>
<reference evidence="3" key="1">
    <citation type="journal article" date="2019" name="Int. J. Syst. Evol. Microbiol.">
        <title>The Global Catalogue of Microorganisms (GCM) 10K type strain sequencing project: providing services to taxonomists for standard genome sequencing and annotation.</title>
        <authorList>
            <consortium name="The Broad Institute Genomics Platform"/>
            <consortium name="The Broad Institute Genome Sequencing Center for Infectious Disease"/>
            <person name="Wu L."/>
            <person name="Ma J."/>
        </authorList>
    </citation>
    <scope>NUCLEOTIDE SEQUENCE [LARGE SCALE GENOMIC DNA]</scope>
    <source>
        <strain evidence="3">JCM 17130</strain>
    </source>
</reference>
<feature type="domain" description="Glyoxalase/fosfomycin resistance/dioxygenase" evidence="1">
    <location>
        <begin position="11"/>
        <end position="119"/>
    </location>
</feature>
<keyword evidence="3" id="KW-1185">Reference proteome</keyword>
<evidence type="ECO:0000313" key="2">
    <source>
        <dbReference type="EMBL" id="MFD1719440.1"/>
    </source>
</evidence>
<dbReference type="RefSeq" id="WP_388009740.1">
    <property type="nucleotide sequence ID" value="NZ_JBHUEE010000010.1"/>
</dbReference>
<protein>
    <submittedName>
        <fullName evidence="2">VOC family protein</fullName>
    </submittedName>
</protein>
<dbReference type="EMBL" id="JBHUEE010000010">
    <property type="protein sequence ID" value="MFD1719440.1"/>
    <property type="molecule type" value="Genomic_DNA"/>
</dbReference>